<evidence type="ECO:0000256" key="1">
    <source>
        <dbReference type="ARBA" id="ARBA00022801"/>
    </source>
</evidence>
<dbReference type="Gene3D" id="1.10.150.20">
    <property type="entry name" value="5' to 3' exonuclease, C-terminal subdomain"/>
    <property type="match status" value="1"/>
</dbReference>
<dbReference type="Gene3D" id="3.40.50.300">
    <property type="entry name" value="P-loop containing nucleotide triphosphate hydrolases"/>
    <property type="match status" value="1"/>
</dbReference>
<keyword evidence="5" id="KW-1185">Reference proteome</keyword>
<dbReference type="PROSITE" id="PS51192">
    <property type="entry name" value="HELICASE_ATP_BIND_1"/>
    <property type="match status" value="1"/>
</dbReference>
<dbReference type="Gene3D" id="3.40.50.10810">
    <property type="entry name" value="Tandem AAA-ATPase domain"/>
    <property type="match status" value="1"/>
</dbReference>
<evidence type="ECO:0000313" key="5">
    <source>
        <dbReference type="Proteomes" id="UP000645555"/>
    </source>
</evidence>
<dbReference type="Proteomes" id="UP000645555">
    <property type="component" value="Unassembled WGS sequence"/>
</dbReference>
<dbReference type="Pfam" id="PF00176">
    <property type="entry name" value="SNF2-rel_dom"/>
    <property type="match status" value="1"/>
</dbReference>
<dbReference type="SMART" id="SM00487">
    <property type="entry name" value="DEXDc"/>
    <property type="match status" value="1"/>
</dbReference>
<feature type="compositionally biased region" description="Basic and acidic residues" evidence="2">
    <location>
        <begin position="8"/>
        <end position="20"/>
    </location>
</feature>
<protein>
    <recommendedName>
        <fullName evidence="3">Helicase ATP-binding domain-containing protein</fullName>
    </recommendedName>
</protein>
<proteinExistence type="predicted"/>
<accession>A0A918N5S9</accession>
<organism evidence="4 5">
    <name type="scientific">Streptomyces fructofermentans</name>
    <dbReference type="NCBI Taxonomy" id="152141"/>
    <lineage>
        <taxon>Bacteria</taxon>
        <taxon>Bacillati</taxon>
        <taxon>Actinomycetota</taxon>
        <taxon>Actinomycetes</taxon>
        <taxon>Kitasatosporales</taxon>
        <taxon>Streptomycetaceae</taxon>
        <taxon>Streptomyces</taxon>
    </lineage>
</organism>
<dbReference type="GO" id="GO:0016787">
    <property type="term" value="F:hydrolase activity"/>
    <property type="evidence" value="ECO:0007669"/>
    <property type="project" value="UniProtKB-KW"/>
</dbReference>
<feature type="compositionally biased region" description="Basic and acidic residues" evidence="2">
    <location>
        <begin position="661"/>
        <end position="682"/>
    </location>
</feature>
<dbReference type="InterPro" id="IPR001650">
    <property type="entry name" value="Helicase_C-like"/>
</dbReference>
<feature type="region of interest" description="Disordered" evidence="2">
    <location>
        <begin position="1"/>
        <end position="25"/>
    </location>
</feature>
<dbReference type="InterPro" id="IPR038718">
    <property type="entry name" value="SNF2-like_sf"/>
</dbReference>
<dbReference type="InterPro" id="IPR049730">
    <property type="entry name" value="SNF2/RAD54-like_C"/>
</dbReference>
<dbReference type="AlphaFoldDB" id="A0A918N5S9"/>
<dbReference type="EMBL" id="BMWD01000001">
    <property type="protein sequence ID" value="GGX40080.1"/>
    <property type="molecule type" value="Genomic_DNA"/>
</dbReference>
<dbReference type="SMART" id="SM00490">
    <property type="entry name" value="HELICc"/>
    <property type="match status" value="1"/>
</dbReference>
<feature type="domain" description="Helicase ATP-binding" evidence="3">
    <location>
        <begin position="315"/>
        <end position="477"/>
    </location>
</feature>
<reference evidence="4" key="1">
    <citation type="journal article" date="2014" name="Int. J. Syst. Evol. Microbiol.">
        <title>Complete genome sequence of Corynebacterium casei LMG S-19264T (=DSM 44701T), isolated from a smear-ripened cheese.</title>
        <authorList>
            <consortium name="US DOE Joint Genome Institute (JGI-PGF)"/>
            <person name="Walter F."/>
            <person name="Albersmeier A."/>
            <person name="Kalinowski J."/>
            <person name="Ruckert C."/>
        </authorList>
    </citation>
    <scope>NUCLEOTIDE SEQUENCE</scope>
    <source>
        <strain evidence="4">JCM 4956</strain>
    </source>
</reference>
<dbReference type="CDD" id="cd17919">
    <property type="entry name" value="DEXHc_Snf"/>
    <property type="match status" value="1"/>
</dbReference>
<dbReference type="InterPro" id="IPR000330">
    <property type="entry name" value="SNF2_N"/>
</dbReference>
<dbReference type="PANTHER" id="PTHR10799">
    <property type="entry name" value="SNF2/RAD54 HELICASE FAMILY"/>
    <property type="match status" value="1"/>
</dbReference>
<feature type="compositionally biased region" description="Low complexity" evidence="2">
    <location>
        <begin position="636"/>
        <end position="648"/>
    </location>
</feature>
<reference evidence="4" key="2">
    <citation type="submission" date="2020-09" db="EMBL/GenBank/DDBJ databases">
        <authorList>
            <person name="Sun Q."/>
            <person name="Ohkuma M."/>
        </authorList>
    </citation>
    <scope>NUCLEOTIDE SEQUENCE</scope>
    <source>
        <strain evidence="4">JCM 4956</strain>
    </source>
</reference>
<evidence type="ECO:0000256" key="2">
    <source>
        <dbReference type="SAM" id="MobiDB-lite"/>
    </source>
</evidence>
<comment type="caution">
    <text evidence="4">The sequence shown here is derived from an EMBL/GenBank/DDBJ whole genome shotgun (WGS) entry which is preliminary data.</text>
</comment>
<name>A0A918N5S9_9ACTN</name>
<evidence type="ECO:0000259" key="3">
    <source>
        <dbReference type="PROSITE" id="PS51192"/>
    </source>
</evidence>
<evidence type="ECO:0000313" key="4">
    <source>
        <dbReference type="EMBL" id="GGX40080.1"/>
    </source>
</evidence>
<dbReference type="InterPro" id="IPR027417">
    <property type="entry name" value="P-loop_NTPase"/>
</dbReference>
<dbReference type="SUPFAM" id="SSF52540">
    <property type="entry name" value="P-loop containing nucleoside triphosphate hydrolases"/>
    <property type="match status" value="2"/>
</dbReference>
<sequence>MAQGGRAEGADRAVEADEARGPVPVGRGARRLVTRAERLHGMARDVLADHARAVDEVRTALAPLVADLVREELEGIPVARLKDVTEGRLRLGALETAGLGSVRAVFEAGRHELRQIPGVGAQTADQALAAARQIARAVEETVSVRIDVDRPEPRTTALVVALRRLVEAGPELRRAVDAATEIDRRAKALLPAAGPATGRLRMLLAGGARRAGALAAVGELRALTAGAFARGVPMLLAQASTDLLRESASHAEAWVDFELRSTEYYSQLAEVAGSVPDTAAAEGFLPAEVAERVHAQGLDDTHRRVSLRGYQSFGARFALAQRRVVLGDEMGLGKTIQAVAVLAHLAAGGHRHFIVVCPASVLINWTREIRARSTLRPVPVHGPGRQDAYAEWRERGGVAVTTFDVLHSLPAPTRGSAGAPAALVVDEAHYVKNPQARRSRAVARWADGCERVLFLTGTPMENRVEEFRSLVRYLRPELVPTIQGSDAVAGPDTFRRSVAPAYLRRNQQDVLTELPALVQVDEWEEFGAADRAAYHEAVAAGNFMAMRRAAYAHPGSSAKLQRLRELVAEAAANELKVVVFSYFRDVLATVQQTLDPGAPGDGTDGTATDGTGAPGGGAPGGGAGGTGSAGGGGHATGADGTKADGAPAHATGPHGTQADAAEAHATEAHATEADATEVHDAEADGTGAEGAGARGAAVRGAKVLGPLAGGVPAGRRQQLVDEFTAAPGHAVLLCQIEAGGIGLNLQAASVVILCEPQVKPTLEHQAVARAHRMGQVRPVQVHRLLVTDSVDDRLLHILESKTRLFDVYARRSDVAEATPDAVDVSDGTLARRIVEEEQQRLAAASPPAGG</sequence>
<keyword evidence="1" id="KW-0378">Hydrolase</keyword>
<dbReference type="CDD" id="cd18793">
    <property type="entry name" value="SF2_C_SNF"/>
    <property type="match status" value="1"/>
</dbReference>
<dbReference type="GO" id="GO:0005524">
    <property type="term" value="F:ATP binding"/>
    <property type="evidence" value="ECO:0007669"/>
    <property type="project" value="InterPro"/>
</dbReference>
<feature type="compositionally biased region" description="Gly residues" evidence="2">
    <location>
        <begin position="612"/>
        <end position="635"/>
    </location>
</feature>
<dbReference type="InterPro" id="IPR014001">
    <property type="entry name" value="Helicase_ATP-bd"/>
</dbReference>
<gene>
    <name evidence="4" type="ORF">GCM10010515_03390</name>
</gene>
<dbReference type="Pfam" id="PF00271">
    <property type="entry name" value="Helicase_C"/>
    <property type="match status" value="1"/>
</dbReference>
<feature type="region of interest" description="Disordered" evidence="2">
    <location>
        <begin position="594"/>
        <end position="693"/>
    </location>
</feature>